<protein>
    <submittedName>
        <fullName evidence="2">Methyltransferase domain-containing protein</fullName>
    </submittedName>
</protein>
<dbReference type="STRING" id="402600.SAMN05216188_1179"/>
<keyword evidence="3" id="KW-1185">Reference proteome</keyword>
<dbReference type="PANTHER" id="PTHR43591:SF24">
    <property type="entry name" value="2-METHOXY-6-POLYPRENYL-1,4-BENZOQUINOL METHYLASE, MITOCHONDRIAL"/>
    <property type="match status" value="1"/>
</dbReference>
<dbReference type="RefSeq" id="WP_089956811.1">
    <property type="nucleotide sequence ID" value="NZ_FOFR01000017.1"/>
</dbReference>
<dbReference type="Gene3D" id="3.40.50.150">
    <property type="entry name" value="Vaccinia Virus protein VP39"/>
    <property type="match status" value="1"/>
</dbReference>
<keyword evidence="2" id="KW-0489">Methyltransferase</keyword>
<reference evidence="3" key="1">
    <citation type="submission" date="2016-10" db="EMBL/GenBank/DDBJ databases">
        <authorList>
            <person name="Varghese N."/>
            <person name="Submissions S."/>
        </authorList>
    </citation>
    <scope>NUCLEOTIDE SEQUENCE [LARGE SCALE GENOMIC DNA]</scope>
    <source>
        <strain evidence="3">CGMCC 4.3525</strain>
    </source>
</reference>
<dbReference type="SUPFAM" id="SSF53335">
    <property type="entry name" value="S-adenosyl-L-methionine-dependent methyltransferases"/>
    <property type="match status" value="1"/>
</dbReference>
<dbReference type="GO" id="GO:0008168">
    <property type="term" value="F:methyltransferase activity"/>
    <property type="evidence" value="ECO:0007669"/>
    <property type="project" value="UniProtKB-KW"/>
</dbReference>
<dbReference type="EMBL" id="FOFR01000017">
    <property type="protein sequence ID" value="SER88913.1"/>
    <property type="molecule type" value="Genomic_DNA"/>
</dbReference>
<dbReference type="CDD" id="cd02440">
    <property type="entry name" value="AdoMet_MTases"/>
    <property type="match status" value="1"/>
</dbReference>
<dbReference type="InterPro" id="IPR029063">
    <property type="entry name" value="SAM-dependent_MTases_sf"/>
</dbReference>
<evidence type="ECO:0000259" key="1">
    <source>
        <dbReference type="Pfam" id="PF13649"/>
    </source>
</evidence>
<evidence type="ECO:0000313" key="2">
    <source>
        <dbReference type="EMBL" id="SER88913.1"/>
    </source>
</evidence>
<dbReference type="AlphaFoldDB" id="A0A1H9SX10"/>
<accession>A0A1H9SX10</accession>
<gene>
    <name evidence="2" type="ORF">SAMN05216188_1179</name>
</gene>
<name>A0A1H9SX10_9PSEU</name>
<feature type="domain" description="Methyltransferase" evidence="1">
    <location>
        <begin position="47"/>
        <end position="139"/>
    </location>
</feature>
<dbReference type="Pfam" id="PF13649">
    <property type="entry name" value="Methyltransf_25"/>
    <property type="match status" value="1"/>
</dbReference>
<evidence type="ECO:0000313" key="3">
    <source>
        <dbReference type="Proteomes" id="UP000199352"/>
    </source>
</evidence>
<keyword evidence="2" id="KW-0808">Transferase</keyword>
<dbReference type="GO" id="GO:0032259">
    <property type="term" value="P:methylation"/>
    <property type="evidence" value="ECO:0007669"/>
    <property type="project" value="UniProtKB-KW"/>
</dbReference>
<dbReference type="PANTHER" id="PTHR43591">
    <property type="entry name" value="METHYLTRANSFERASE"/>
    <property type="match status" value="1"/>
</dbReference>
<dbReference type="OrthoDB" id="7032234at2"/>
<sequence length="263" mass="27705">MADVRWARIRGQFDAAAADFTGLRRCLWEPIGAAAVVVARPGAGDRVLDACCGTGTSAIPAARLVGRHGLVDAVDPSASMIDELWWLAKDLPQLRARQADVTTWTSGGYDLVQSALGILSFPDVVAGTEHLVGLARPGGRVVLTIWQDGAMAAAGRHLGRAVGEGVPAPPAGQTEGIDRADAYAKWLRARGLVDVEVTVSPLALAMTPDVAWLVIVGSGLREVLAEVPVSELDAVRERYLESMRGEGLTELDATTLIGSGRRP</sequence>
<dbReference type="InterPro" id="IPR041698">
    <property type="entry name" value="Methyltransf_25"/>
</dbReference>
<organism evidence="2 3">
    <name type="scientific">Lentzea xinjiangensis</name>
    <dbReference type="NCBI Taxonomy" id="402600"/>
    <lineage>
        <taxon>Bacteria</taxon>
        <taxon>Bacillati</taxon>
        <taxon>Actinomycetota</taxon>
        <taxon>Actinomycetes</taxon>
        <taxon>Pseudonocardiales</taxon>
        <taxon>Pseudonocardiaceae</taxon>
        <taxon>Lentzea</taxon>
    </lineage>
</organism>
<proteinExistence type="predicted"/>
<dbReference type="Proteomes" id="UP000199352">
    <property type="component" value="Unassembled WGS sequence"/>
</dbReference>